<sequence>VVRRIFTNSRERWRQQNVNGAFAELRNKNEILRLAMKYINFLAKLLNDQEEEGNQRGKGNKDSGIVQEDLLAFDSKELLKGLRLFLFLLFFFLFFFPLPFPSAQLWIVWGVVFMTWDYFCLMPSRSVH</sequence>
<dbReference type="SMART" id="SM00353">
    <property type="entry name" value="HLH"/>
    <property type="match status" value="1"/>
</dbReference>
<dbReference type="InterPro" id="IPR040238">
    <property type="entry name" value="TAL-like"/>
</dbReference>
<dbReference type="Proteomes" id="UP000694400">
    <property type="component" value="Chromosome 8"/>
</dbReference>
<dbReference type="SUPFAM" id="SSF47459">
    <property type="entry name" value="HLH, helix-loop-helix DNA-binding domain"/>
    <property type="match status" value="1"/>
</dbReference>
<dbReference type="GO" id="GO:0046983">
    <property type="term" value="F:protein dimerization activity"/>
    <property type="evidence" value="ECO:0007669"/>
    <property type="project" value="InterPro"/>
</dbReference>
<evidence type="ECO:0000256" key="2">
    <source>
        <dbReference type="ARBA" id="ARBA00023125"/>
    </source>
</evidence>
<dbReference type="GO" id="GO:0000981">
    <property type="term" value="F:DNA-binding transcription factor activity, RNA polymerase II-specific"/>
    <property type="evidence" value="ECO:0007669"/>
    <property type="project" value="InterPro"/>
</dbReference>
<organism evidence="6 7">
    <name type="scientific">Anas platyrhynchos</name>
    <name type="common">Mallard</name>
    <name type="synonym">Anas boschas</name>
    <dbReference type="NCBI Taxonomy" id="8839"/>
    <lineage>
        <taxon>Eukaryota</taxon>
        <taxon>Metazoa</taxon>
        <taxon>Chordata</taxon>
        <taxon>Craniata</taxon>
        <taxon>Vertebrata</taxon>
        <taxon>Euteleostomi</taxon>
        <taxon>Archelosauria</taxon>
        <taxon>Archosauria</taxon>
        <taxon>Dinosauria</taxon>
        <taxon>Saurischia</taxon>
        <taxon>Theropoda</taxon>
        <taxon>Coelurosauria</taxon>
        <taxon>Aves</taxon>
        <taxon>Neognathae</taxon>
        <taxon>Galloanserae</taxon>
        <taxon>Anseriformes</taxon>
        <taxon>Anatidae</taxon>
        <taxon>Anatinae</taxon>
        <taxon>Anas</taxon>
    </lineage>
</organism>
<evidence type="ECO:0000256" key="4">
    <source>
        <dbReference type="SAM" id="Phobius"/>
    </source>
</evidence>
<reference evidence="6" key="2">
    <citation type="submission" date="2025-08" db="UniProtKB">
        <authorList>
            <consortium name="Ensembl"/>
        </authorList>
    </citation>
    <scope>IDENTIFICATION</scope>
</reference>
<evidence type="ECO:0000256" key="1">
    <source>
        <dbReference type="ARBA" id="ARBA00023015"/>
    </source>
</evidence>
<dbReference type="Gene3D" id="4.10.280.10">
    <property type="entry name" value="Helix-loop-helix DNA-binding domain"/>
    <property type="match status" value="1"/>
</dbReference>
<feature type="domain" description="BHLH" evidence="5">
    <location>
        <begin position="8"/>
        <end position="48"/>
    </location>
</feature>
<reference evidence="6" key="3">
    <citation type="submission" date="2025-09" db="UniProtKB">
        <authorList>
            <consortium name="Ensembl"/>
        </authorList>
    </citation>
    <scope>IDENTIFICATION</scope>
</reference>
<dbReference type="PANTHER" id="PTHR13864">
    <property type="entry name" value="T-CELL ACUTE LYMPHOCYTIC LEUKEMIA/STEM CELL LEUKEMIA-RELATED"/>
    <property type="match status" value="1"/>
</dbReference>
<evidence type="ECO:0000313" key="7">
    <source>
        <dbReference type="Proteomes" id="UP000694400"/>
    </source>
</evidence>
<dbReference type="PANTHER" id="PTHR13864:SF15">
    <property type="entry name" value="T-CELL ACUTE LYMPHOCYTIC LEUKEMIA PROTEIN 1 HOMOLOG-RELATED"/>
    <property type="match status" value="1"/>
</dbReference>
<keyword evidence="2" id="KW-0238">DNA-binding</keyword>
<evidence type="ECO:0000256" key="3">
    <source>
        <dbReference type="ARBA" id="ARBA00023163"/>
    </source>
</evidence>
<dbReference type="Ensembl" id="ENSAPLT00020027481.1">
    <property type="protein sequence ID" value="ENSAPLP00020025488.1"/>
    <property type="gene ID" value="ENSAPLG00020017502.1"/>
</dbReference>
<keyword evidence="4" id="KW-1133">Transmembrane helix</keyword>
<evidence type="ECO:0000313" key="6">
    <source>
        <dbReference type="Ensembl" id="ENSAPLP00020025488.1"/>
    </source>
</evidence>
<dbReference type="InterPro" id="IPR011598">
    <property type="entry name" value="bHLH_dom"/>
</dbReference>
<keyword evidence="1" id="KW-0805">Transcription regulation</keyword>
<reference evidence="6" key="1">
    <citation type="submission" date="2019-08" db="EMBL/GenBank/DDBJ databases">
        <title>Three high-quality genomes provides insights into domestication of ducks.</title>
        <authorList>
            <person name="Hou Z.C."/>
            <person name="Zhu F."/>
            <person name="Yin Z.T."/>
            <person name="Zhang F."/>
        </authorList>
    </citation>
    <scope>NUCLEOTIDE SEQUENCE [LARGE SCALE GENOMIC DNA]</scope>
</reference>
<dbReference type="AlphaFoldDB" id="A0A8B9TU77"/>
<dbReference type="GO" id="GO:0000978">
    <property type="term" value="F:RNA polymerase II cis-regulatory region sequence-specific DNA binding"/>
    <property type="evidence" value="ECO:0007669"/>
    <property type="project" value="TreeGrafter"/>
</dbReference>
<keyword evidence="4" id="KW-0812">Transmembrane</keyword>
<keyword evidence="3" id="KW-0804">Transcription</keyword>
<protein>
    <recommendedName>
        <fullName evidence="5">BHLH domain-containing protein</fullName>
    </recommendedName>
</protein>
<name>A0A8B9TU77_ANAPL</name>
<proteinExistence type="predicted"/>
<accession>A0A8B9TU77</accession>
<evidence type="ECO:0000259" key="5">
    <source>
        <dbReference type="SMART" id="SM00353"/>
    </source>
</evidence>
<feature type="transmembrane region" description="Helical" evidence="4">
    <location>
        <begin position="82"/>
        <end position="100"/>
    </location>
</feature>
<keyword evidence="4" id="KW-0472">Membrane</keyword>
<dbReference type="InterPro" id="IPR036638">
    <property type="entry name" value="HLH_DNA-bd_sf"/>
</dbReference>